<sequence>MIKIGQNAVSQEVIMIASKFGIGQQVRHKLLGYLGVVIDIDPEYSLEQPKADEIAANDELRFAPWYHVVMEDEEGQPVHTYLAEAQLAGEEQDAHPEQPSLDELAESIRHQLQAPRLRN</sequence>
<organism evidence="7 8">
    <name type="scientific">Serratia odorifera DSM 4582</name>
    <dbReference type="NCBI Taxonomy" id="667129"/>
    <lineage>
        <taxon>Bacteria</taxon>
        <taxon>Pseudomonadati</taxon>
        <taxon>Pseudomonadota</taxon>
        <taxon>Gammaproteobacteria</taxon>
        <taxon>Enterobacterales</taxon>
        <taxon>Yersiniaceae</taxon>
        <taxon>Serratia</taxon>
    </lineage>
</organism>
<dbReference type="AlphaFoldDB" id="D4E828"/>
<evidence type="ECO:0000313" key="8">
    <source>
        <dbReference type="Proteomes" id="UP000005723"/>
    </source>
</evidence>
<name>D4E828_SEROD</name>
<feature type="region of interest" description="Disordered" evidence="5">
    <location>
        <begin position="88"/>
        <end position="119"/>
    </location>
</feature>
<proteinExistence type="inferred from homology"/>
<comment type="function">
    <text evidence="3">Involved in the degradation of certain denaturated proteins, including DnaA, during heat shock stress.</text>
</comment>
<comment type="caution">
    <text evidence="7">The sequence shown here is derived from an EMBL/GenBank/DDBJ whole genome shotgun (WGS) entry which is preliminary data.</text>
</comment>
<protein>
    <recommendedName>
        <fullName evidence="3 4">Heat shock protein HspQ</fullName>
    </recommendedName>
</protein>
<evidence type="ECO:0000313" key="7">
    <source>
        <dbReference type="EMBL" id="EFE94233.1"/>
    </source>
</evidence>
<dbReference type="Pfam" id="PF08755">
    <property type="entry name" value="YccV-like"/>
    <property type="match status" value="1"/>
</dbReference>
<dbReference type="InterPro" id="IPR011722">
    <property type="entry name" value="Hemimethylated_DNA-bd_dom"/>
</dbReference>
<dbReference type="STRING" id="667129.HMPREF0758_4328"/>
<evidence type="ECO:0000256" key="4">
    <source>
        <dbReference type="NCBIfam" id="TIGR02097"/>
    </source>
</evidence>
<accession>D4E828</accession>
<dbReference type="EMBL" id="ADBY01000056">
    <property type="protein sequence ID" value="EFE94233.1"/>
    <property type="molecule type" value="Genomic_DNA"/>
</dbReference>
<gene>
    <name evidence="3 7" type="primary">hspQ</name>
    <name evidence="7" type="ORF">HMPREF0758_4328</name>
</gene>
<keyword evidence="8" id="KW-1185">Reference proteome</keyword>
<comment type="similarity">
    <text evidence="3">Belongs to the HspQ family.</text>
</comment>
<feature type="domain" description="Hemimethylated DNA-binding" evidence="6">
    <location>
        <begin position="17"/>
        <end position="116"/>
    </location>
</feature>
<evidence type="ECO:0000259" key="6">
    <source>
        <dbReference type="SMART" id="SM00992"/>
    </source>
</evidence>
<dbReference type="InterPro" id="IPR022866">
    <property type="entry name" value="HspQ"/>
</dbReference>
<dbReference type="GO" id="GO:0005737">
    <property type="term" value="C:cytoplasm"/>
    <property type="evidence" value="ECO:0007669"/>
    <property type="project" value="UniProtKB-SubCell"/>
</dbReference>
<evidence type="ECO:0000256" key="3">
    <source>
        <dbReference type="HAMAP-Rule" id="MF_01194"/>
    </source>
</evidence>
<dbReference type="SUPFAM" id="SSF141255">
    <property type="entry name" value="YccV-like"/>
    <property type="match status" value="1"/>
</dbReference>
<dbReference type="SMART" id="SM00992">
    <property type="entry name" value="YccV-like"/>
    <property type="match status" value="1"/>
</dbReference>
<keyword evidence="1 3" id="KW-0963">Cytoplasm</keyword>
<keyword evidence="2 3" id="KW-0346">Stress response</keyword>
<dbReference type="NCBIfam" id="TIGR02097">
    <property type="entry name" value="yccV"/>
    <property type="match status" value="1"/>
</dbReference>
<dbReference type="InterPro" id="IPR036623">
    <property type="entry name" value="Hemimethylated_DNA-bd_sf"/>
</dbReference>
<dbReference type="Proteomes" id="UP000005723">
    <property type="component" value="Unassembled WGS sequence"/>
</dbReference>
<evidence type="ECO:0000256" key="5">
    <source>
        <dbReference type="SAM" id="MobiDB-lite"/>
    </source>
</evidence>
<dbReference type="HOGENOM" id="CLU_123865_1_0_6"/>
<dbReference type="GO" id="GO:0009408">
    <property type="term" value="P:response to heat"/>
    <property type="evidence" value="ECO:0007669"/>
    <property type="project" value="UniProtKB-UniRule"/>
</dbReference>
<dbReference type="Gene3D" id="2.30.30.390">
    <property type="entry name" value="Hemimethylated DNA-binding domain"/>
    <property type="match status" value="1"/>
</dbReference>
<comment type="subcellular location">
    <subcellularLocation>
        <location evidence="3">Cytoplasm</location>
    </subcellularLocation>
</comment>
<dbReference type="NCBIfam" id="NF010729">
    <property type="entry name" value="PRK14129.1"/>
    <property type="match status" value="1"/>
</dbReference>
<evidence type="ECO:0000256" key="1">
    <source>
        <dbReference type="ARBA" id="ARBA00022490"/>
    </source>
</evidence>
<reference evidence="7 8" key="1">
    <citation type="submission" date="2010-01" db="EMBL/GenBank/DDBJ databases">
        <authorList>
            <person name="Muzny D."/>
            <person name="Qin X."/>
            <person name="Deng J."/>
            <person name="Jiang H."/>
            <person name="Liu Y."/>
            <person name="Qu J."/>
            <person name="Song X.-Z."/>
            <person name="Zhang L."/>
            <person name="Thornton R."/>
            <person name="Coyle M."/>
            <person name="Francisco L."/>
            <person name="Jackson L."/>
            <person name="Javaid M."/>
            <person name="Korchina V."/>
            <person name="Kovar C."/>
            <person name="Mata R."/>
            <person name="Mathew T."/>
            <person name="Ngo R."/>
            <person name="Nguyen L."/>
            <person name="Nguyen N."/>
            <person name="Okwuonu G."/>
            <person name="Ongeri F."/>
            <person name="Pham C."/>
            <person name="Simmons D."/>
            <person name="Wilczek-Boney K."/>
            <person name="Hale W."/>
            <person name="Jakkamsetti A."/>
            <person name="Pham P."/>
            <person name="Ruth R."/>
            <person name="San Lucas F."/>
            <person name="Warren J."/>
            <person name="Zhang J."/>
            <person name="Zhao Z."/>
            <person name="Zhou C."/>
            <person name="Zhu D."/>
            <person name="Lee S."/>
            <person name="Bess C."/>
            <person name="Blankenburg K."/>
            <person name="Forbes L."/>
            <person name="Fu Q."/>
            <person name="Gubbala S."/>
            <person name="Hirani K."/>
            <person name="Jayaseelan J.C."/>
            <person name="Lara F."/>
            <person name="Munidasa M."/>
            <person name="Palculict T."/>
            <person name="Patil S."/>
            <person name="Pu L.-L."/>
            <person name="Saada N."/>
            <person name="Tang L."/>
            <person name="Weissenberger G."/>
            <person name="Zhu Y."/>
            <person name="Hemphill L."/>
            <person name="Shang Y."/>
            <person name="Youmans B."/>
            <person name="Ayvaz T."/>
            <person name="Ross M."/>
            <person name="Santibanez J."/>
            <person name="Aqrawi P."/>
            <person name="Gross S."/>
            <person name="Joshi V."/>
            <person name="Fowler G."/>
            <person name="Nazareth L."/>
            <person name="Reid J."/>
            <person name="Worley K."/>
            <person name="Petrosino J."/>
            <person name="Highlander S."/>
            <person name="Gibbs R."/>
        </authorList>
    </citation>
    <scope>NUCLEOTIDE SEQUENCE [LARGE SCALE GENOMIC DNA]</scope>
    <source>
        <strain evidence="7 8">DSM 4582</strain>
    </source>
</reference>
<evidence type="ECO:0000256" key="2">
    <source>
        <dbReference type="ARBA" id="ARBA00023016"/>
    </source>
</evidence>
<dbReference type="HAMAP" id="MF_01194">
    <property type="entry name" value="HspQ"/>
    <property type="match status" value="1"/>
</dbReference>
<dbReference type="GO" id="GO:0003677">
    <property type="term" value="F:DNA binding"/>
    <property type="evidence" value="ECO:0007669"/>
    <property type="project" value="UniProtKB-UniRule"/>
</dbReference>